<proteinExistence type="predicted"/>
<dbReference type="EMBL" id="JAVIJP010000066">
    <property type="protein sequence ID" value="KAL3620925.1"/>
    <property type="molecule type" value="Genomic_DNA"/>
</dbReference>
<accession>A0ABD3BTU3</accession>
<reference evidence="2" key="1">
    <citation type="journal article" date="2024" name="IScience">
        <title>Strigolactones Initiate the Formation of Haustorium-like Structures in Castilleja.</title>
        <authorList>
            <person name="Buerger M."/>
            <person name="Peterson D."/>
            <person name="Chory J."/>
        </authorList>
    </citation>
    <scope>NUCLEOTIDE SEQUENCE [LARGE SCALE GENOMIC DNA]</scope>
</reference>
<keyword evidence="2" id="KW-1185">Reference proteome</keyword>
<name>A0ABD3BTU3_9LAMI</name>
<dbReference type="PANTHER" id="PTHR33334">
    <property type="entry name" value="PROTEIN LNK1"/>
    <property type="match status" value="1"/>
</dbReference>
<evidence type="ECO:0000313" key="2">
    <source>
        <dbReference type="Proteomes" id="UP001632038"/>
    </source>
</evidence>
<organism evidence="1 2">
    <name type="scientific">Castilleja foliolosa</name>
    <dbReference type="NCBI Taxonomy" id="1961234"/>
    <lineage>
        <taxon>Eukaryota</taxon>
        <taxon>Viridiplantae</taxon>
        <taxon>Streptophyta</taxon>
        <taxon>Embryophyta</taxon>
        <taxon>Tracheophyta</taxon>
        <taxon>Spermatophyta</taxon>
        <taxon>Magnoliopsida</taxon>
        <taxon>eudicotyledons</taxon>
        <taxon>Gunneridae</taxon>
        <taxon>Pentapetalae</taxon>
        <taxon>asterids</taxon>
        <taxon>lamiids</taxon>
        <taxon>Lamiales</taxon>
        <taxon>Orobanchaceae</taxon>
        <taxon>Pedicularideae</taxon>
        <taxon>Castillejinae</taxon>
        <taxon>Castilleja</taxon>
    </lineage>
</organism>
<dbReference type="AlphaFoldDB" id="A0ABD3BTU3"/>
<dbReference type="Proteomes" id="UP001632038">
    <property type="component" value="Unassembled WGS sequence"/>
</dbReference>
<protein>
    <submittedName>
        <fullName evidence="1">Uncharacterized protein</fullName>
    </submittedName>
</protein>
<dbReference type="InterPro" id="IPR039928">
    <property type="entry name" value="LNK"/>
</dbReference>
<dbReference type="PANTHER" id="PTHR33334:SF8">
    <property type="entry name" value="PROTEIN LNK1"/>
    <property type="match status" value="1"/>
</dbReference>
<comment type="caution">
    <text evidence="1">The sequence shown here is derived from an EMBL/GenBank/DDBJ whole genome shotgun (WGS) entry which is preliminary data.</text>
</comment>
<evidence type="ECO:0000313" key="1">
    <source>
        <dbReference type="EMBL" id="KAL3620925.1"/>
    </source>
</evidence>
<gene>
    <name evidence="1" type="ORF">CASFOL_035837</name>
</gene>
<sequence length="124" mass="13907">MSEWFYSMLDLGTKICIRDSLYRLARSAEQRHNHANLNGNFGDGRGATGAFITAGTNTFIDMETDTNPIDRSIAHLLFHRPSESQSTVRESVISSPVMVENLIVCEETASEMINDPTDRRLQTL</sequence>